<evidence type="ECO:0000256" key="5">
    <source>
        <dbReference type="ARBA" id="ARBA00022989"/>
    </source>
</evidence>
<protein>
    <recommendedName>
        <fullName evidence="9">Periplasmic chaperone PpiD</fullName>
    </recommendedName>
    <alternativeName>
        <fullName evidence="10">Periplasmic folding chaperone</fullName>
    </alternativeName>
</protein>
<evidence type="ECO:0000256" key="13">
    <source>
        <dbReference type="SAM" id="Phobius"/>
    </source>
</evidence>
<evidence type="ECO:0000256" key="4">
    <source>
        <dbReference type="ARBA" id="ARBA00022692"/>
    </source>
</evidence>
<dbReference type="PROSITE" id="PS50198">
    <property type="entry name" value="PPIC_PPIASE_2"/>
    <property type="match status" value="1"/>
</dbReference>
<dbReference type="PANTHER" id="PTHR47529">
    <property type="entry name" value="PEPTIDYL-PROLYL CIS-TRANS ISOMERASE D"/>
    <property type="match status" value="1"/>
</dbReference>
<dbReference type="InterPro" id="IPR023058">
    <property type="entry name" value="PPIase_PpiC_CS"/>
</dbReference>
<dbReference type="PANTHER" id="PTHR47529:SF1">
    <property type="entry name" value="PERIPLASMIC CHAPERONE PPID"/>
    <property type="match status" value="1"/>
</dbReference>
<gene>
    <name evidence="15" type="ORF">GM415_07055</name>
</gene>
<dbReference type="Pfam" id="PF13616">
    <property type="entry name" value="Rotamase_3"/>
    <property type="match status" value="1"/>
</dbReference>
<keyword evidence="3" id="KW-0997">Cell inner membrane</keyword>
<comment type="subcellular location">
    <subcellularLocation>
        <location evidence="1">Cell inner membrane</location>
        <topology evidence="1">Single-pass type II membrane protein</topology>
        <orientation evidence="1">Periplasmic side</orientation>
    </subcellularLocation>
</comment>
<keyword evidence="2" id="KW-1003">Cell membrane</keyword>
<evidence type="ECO:0000256" key="12">
    <source>
        <dbReference type="SAM" id="Coils"/>
    </source>
</evidence>
<dbReference type="GO" id="GO:0005886">
    <property type="term" value="C:plasma membrane"/>
    <property type="evidence" value="ECO:0007669"/>
    <property type="project" value="UniProtKB-SubCell"/>
</dbReference>
<sequence length="628" mass="69511">MLEAMRENASGWIIKILFAVIIVVFVFAFGMSGLDTGNDPVMATVNDQVITRAEFEDAFQRAAEGLRKSNPNVTSAQLQSPQFKQMILGELINSRLLLGEAAKLGISASDEEVFAAITRLSVFWNQQGQFDRNLYQQALRGVRMTPAQFEANFKNEYISGKVQDMIRATSQVTPAQARQIYDWVNEKITIDYILSSPAQFLAQTEVTEDEVKKFYNENEDKFMVPEQVQVRYLTFTPKDLATYQKVSDEEIADYFAAHKDSMVQQEQVKARHILIMVKDSDTETEQKDAKAKIDNIYALAKSGKDFAALAKKYSEGPSAPNGGELGWFARGAMVPEFEEAAFATPKGGISEPVKTQFGWHIIQVEDKKEAQVKTLDEVKEDIRQILAEEKASEKVTDLLDQAMDRMVSGMKLDAIGDELGMLAVTSRPMPEKFLPQAFGMTPEAAKVIMAIPEGEAHQTPIAVDGGYMLVEKAKDIPAAPMPLEQVEVLITNNLKQEKATVLAQKAAEDILAKLKAGETDGLEARIKASDPFARNGNVPDLGQSPDLANAAFGAKDNNWLAEPFVTPAGIVVARLGKRIPASNAVWEQQKQAWIAQASRNYENETLNGFMTGLREKASIEITRPDLLN</sequence>
<keyword evidence="6 13" id="KW-0472">Membrane</keyword>
<dbReference type="SUPFAM" id="SSF54534">
    <property type="entry name" value="FKBP-like"/>
    <property type="match status" value="1"/>
</dbReference>
<dbReference type="InterPro" id="IPR000297">
    <property type="entry name" value="PPIase_PpiC"/>
</dbReference>
<feature type="coiled-coil region" evidence="12">
    <location>
        <begin position="361"/>
        <end position="388"/>
    </location>
</feature>
<dbReference type="InterPro" id="IPR052029">
    <property type="entry name" value="PpiD_chaperone"/>
</dbReference>
<keyword evidence="4 13" id="KW-0812">Transmembrane</keyword>
<dbReference type="InterPro" id="IPR046357">
    <property type="entry name" value="PPIase_dom_sf"/>
</dbReference>
<dbReference type="RefSeq" id="WP_158947116.1">
    <property type="nucleotide sequence ID" value="NZ_CP046400.1"/>
</dbReference>
<name>A0A6I6JHR6_9BACT</name>
<keyword evidence="11 15" id="KW-0413">Isomerase</keyword>
<keyword evidence="7" id="KW-0143">Chaperone</keyword>
<evidence type="ECO:0000256" key="3">
    <source>
        <dbReference type="ARBA" id="ARBA00022519"/>
    </source>
</evidence>
<keyword evidence="16" id="KW-1185">Reference proteome</keyword>
<evidence type="ECO:0000256" key="10">
    <source>
        <dbReference type="ARBA" id="ARBA00042775"/>
    </source>
</evidence>
<dbReference type="Gene3D" id="3.10.50.40">
    <property type="match status" value="1"/>
</dbReference>
<evidence type="ECO:0000256" key="8">
    <source>
        <dbReference type="ARBA" id="ARBA00038408"/>
    </source>
</evidence>
<keyword evidence="11" id="KW-0697">Rotamase</keyword>
<proteinExistence type="inferred from homology"/>
<dbReference type="Pfam" id="PF13624">
    <property type="entry name" value="SurA_N_3"/>
    <property type="match status" value="1"/>
</dbReference>
<reference evidence="15 16" key="1">
    <citation type="submission" date="2019-11" db="EMBL/GenBank/DDBJ databases">
        <authorList>
            <person name="Zheng R.K."/>
            <person name="Sun C.M."/>
        </authorList>
    </citation>
    <scope>NUCLEOTIDE SEQUENCE [LARGE SCALE GENOMIC DNA]</scope>
    <source>
        <strain evidence="15 16">SRB007</strain>
    </source>
</reference>
<feature type="transmembrane region" description="Helical" evidence="13">
    <location>
        <begin position="12"/>
        <end position="34"/>
    </location>
</feature>
<dbReference type="Gene3D" id="1.10.4030.10">
    <property type="entry name" value="Porin chaperone SurA, peptide-binding domain"/>
    <property type="match status" value="1"/>
</dbReference>
<dbReference type="GO" id="GO:0003755">
    <property type="term" value="F:peptidyl-prolyl cis-trans isomerase activity"/>
    <property type="evidence" value="ECO:0007669"/>
    <property type="project" value="UniProtKB-KW"/>
</dbReference>
<evidence type="ECO:0000259" key="14">
    <source>
        <dbReference type="PROSITE" id="PS50198"/>
    </source>
</evidence>
<evidence type="ECO:0000256" key="6">
    <source>
        <dbReference type="ARBA" id="ARBA00023136"/>
    </source>
</evidence>
<dbReference type="Pfam" id="PF13145">
    <property type="entry name" value="Rotamase_2"/>
    <property type="match status" value="1"/>
</dbReference>
<evidence type="ECO:0000256" key="2">
    <source>
        <dbReference type="ARBA" id="ARBA00022475"/>
    </source>
</evidence>
<dbReference type="KEGG" id="psel:GM415_07055"/>
<accession>A0A6I6JHR6</accession>
<evidence type="ECO:0000313" key="16">
    <source>
        <dbReference type="Proteomes" id="UP000428328"/>
    </source>
</evidence>
<evidence type="ECO:0000256" key="1">
    <source>
        <dbReference type="ARBA" id="ARBA00004382"/>
    </source>
</evidence>
<keyword evidence="5 13" id="KW-1133">Transmembrane helix</keyword>
<evidence type="ECO:0000256" key="7">
    <source>
        <dbReference type="ARBA" id="ARBA00023186"/>
    </source>
</evidence>
<evidence type="ECO:0000313" key="15">
    <source>
        <dbReference type="EMBL" id="QGY39892.1"/>
    </source>
</evidence>
<dbReference type="InterPro" id="IPR027304">
    <property type="entry name" value="Trigger_fact/SurA_dom_sf"/>
</dbReference>
<comment type="similarity">
    <text evidence="8">Belongs to the PpiD chaperone family.</text>
</comment>
<dbReference type="AlphaFoldDB" id="A0A6I6JHR6"/>
<feature type="domain" description="PpiC" evidence="14">
    <location>
        <begin position="265"/>
        <end position="366"/>
    </location>
</feature>
<keyword evidence="12" id="KW-0175">Coiled coil</keyword>
<dbReference type="SUPFAM" id="SSF109998">
    <property type="entry name" value="Triger factor/SurA peptide-binding domain-like"/>
    <property type="match status" value="1"/>
</dbReference>
<organism evidence="15 16">
    <name type="scientific">Pseudodesulfovibrio cashew</name>
    <dbReference type="NCBI Taxonomy" id="2678688"/>
    <lineage>
        <taxon>Bacteria</taxon>
        <taxon>Pseudomonadati</taxon>
        <taxon>Thermodesulfobacteriota</taxon>
        <taxon>Desulfovibrionia</taxon>
        <taxon>Desulfovibrionales</taxon>
        <taxon>Desulfovibrionaceae</taxon>
    </lineage>
</organism>
<evidence type="ECO:0000256" key="9">
    <source>
        <dbReference type="ARBA" id="ARBA00040743"/>
    </source>
</evidence>
<dbReference type="Proteomes" id="UP000428328">
    <property type="component" value="Chromosome"/>
</dbReference>
<evidence type="ECO:0000256" key="11">
    <source>
        <dbReference type="PROSITE-ProRule" id="PRU00278"/>
    </source>
</evidence>
<dbReference type="EMBL" id="CP046400">
    <property type="protein sequence ID" value="QGY39892.1"/>
    <property type="molecule type" value="Genomic_DNA"/>
</dbReference>
<dbReference type="PROSITE" id="PS01096">
    <property type="entry name" value="PPIC_PPIASE_1"/>
    <property type="match status" value="1"/>
</dbReference>